<gene>
    <name evidence="2" type="ORF">J5N97_006756</name>
</gene>
<dbReference type="Gene3D" id="3.90.1320.10">
    <property type="entry name" value="Outer-capsid protein sigma 3, large lobe"/>
    <property type="match status" value="1"/>
</dbReference>
<dbReference type="PANTHER" id="PTHR31589">
    <property type="entry name" value="PROTEIN, PUTATIVE (DUF239)-RELATED-RELATED"/>
    <property type="match status" value="1"/>
</dbReference>
<dbReference type="InterPro" id="IPR053168">
    <property type="entry name" value="Glutamic_endopeptidase"/>
</dbReference>
<accession>A0A9D5DAI7</accession>
<dbReference type="InterPro" id="IPR004314">
    <property type="entry name" value="Neprosin"/>
</dbReference>
<organism evidence="2 3">
    <name type="scientific">Dioscorea zingiberensis</name>
    <dbReference type="NCBI Taxonomy" id="325984"/>
    <lineage>
        <taxon>Eukaryota</taxon>
        <taxon>Viridiplantae</taxon>
        <taxon>Streptophyta</taxon>
        <taxon>Embryophyta</taxon>
        <taxon>Tracheophyta</taxon>
        <taxon>Spermatophyta</taxon>
        <taxon>Magnoliopsida</taxon>
        <taxon>Liliopsida</taxon>
        <taxon>Dioscoreales</taxon>
        <taxon>Dioscoreaceae</taxon>
        <taxon>Dioscorea</taxon>
    </lineage>
</organism>
<evidence type="ECO:0000313" key="2">
    <source>
        <dbReference type="EMBL" id="KAJ0988400.1"/>
    </source>
</evidence>
<dbReference type="OrthoDB" id="777472at2759"/>
<comment type="caution">
    <text evidence="2">The sequence shown here is derived from an EMBL/GenBank/DDBJ whole genome shotgun (WGS) entry which is preliminary data.</text>
</comment>
<dbReference type="Proteomes" id="UP001085076">
    <property type="component" value="Miscellaneous, Linkage group lg01"/>
</dbReference>
<evidence type="ECO:0000259" key="1">
    <source>
        <dbReference type="PROSITE" id="PS52045"/>
    </source>
</evidence>
<sequence length="269" mass="29961">MLSLLRASAKARDRVPTGDEGEVTPMLPNGILRNISKTKIISSIGLSTKCPKRTVLIKQPHHGYSQMLETNPQISYGVYGLKGDGYVYPEQYGDKAPRLFTYWTSDGYKKTGCYNLYCPGFIQLSRTFTLGMKLPIGKGVLKLTVYRDVKTLNWFLLLGEQEIIGYWPKEIFNNLVDSSIVEACGYVYSPLDESSPPMGNGIFPNPDPTKACELKHIKLLNENGDFIVPGSDITYSLYNDLPDYYDVAIEHGVDEFSSSVGGPGGYKRK</sequence>
<feature type="domain" description="Neprosin PEP catalytic" evidence="1">
    <location>
        <begin position="25"/>
        <end position="267"/>
    </location>
</feature>
<keyword evidence="3" id="KW-1185">Reference proteome</keyword>
<reference evidence="2" key="1">
    <citation type="submission" date="2021-03" db="EMBL/GenBank/DDBJ databases">
        <authorList>
            <person name="Li Z."/>
            <person name="Yang C."/>
        </authorList>
    </citation>
    <scope>NUCLEOTIDE SEQUENCE</scope>
    <source>
        <strain evidence="2">Dzin_1.0</strain>
        <tissue evidence="2">Leaf</tissue>
    </source>
</reference>
<dbReference type="Pfam" id="PF03080">
    <property type="entry name" value="Neprosin"/>
    <property type="match status" value="1"/>
</dbReference>
<name>A0A9D5DAI7_9LILI</name>
<reference evidence="2" key="2">
    <citation type="journal article" date="2022" name="Hortic Res">
        <title>The genome of Dioscorea zingiberensis sheds light on the biosynthesis, origin and evolution of the medicinally important diosgenin saponins.</title>
        <authorList>
            <person name="Li Y."/>
            <person name="Tan C."/>
            <person name="Li Z."/>
            <person name="Guo J."/>
            <person name="Li S."/>
            <person name="Chen X."/>
            <person name="Wang C."/>
            <person name="Dai X."/>
            <person name="Yang H."/>
            <person name="Song W."/>
            <person name="Hou L."/>
            <person name="Xu J."/>
            <person name="Tong Z."/>
            <person name="Xu A."/>
            <person name="Yuan X."/>
            <person name="Wang W."/>
            <person name="Yang Q."/>
            <person name="Chen L."/>
            <person name="Sun Z."/>
            <person name="Wang K."/>
            <person name="Pan B."/>
            <person name="Chen J."/>
            <person name="Bao Y."/>
            <person name="Liu F."/>
            <person name="Qi X."/>
            <person name="Gang D.R."/>
            <person name="Wen J."/>
            <person name="Li J."/>
        </authorList>
    </citation>
    <scope>NUCLEOTIDE SEQUENCE</scope>
    <source>
        <strain evidence="2">Dzin_1.0</strain>
    </source>
</reference>
<dbReference type="EMBL" id="JAGGNH010000001">
    <property type="protein sequence ID" value="KAJ0988400.1"/>
    <property type="molecule type" value="Genomic_DNA"/>
</dbReference>
<dbReference type="AlphaFoldDB" id="A0A9D5DAI7"/>
<proteinExistence type="predicted"/>
<evidence type="ECO:0000313" key="3">
    <source>
        <dbReference type="Proteomes" id="UP001085076"/>
    </source>
</evidence>
<dbReference type="PROSITE" id="PS52045">
    <property type="entry name" value="NEPROSIN_PEP_CD"/>
    <property type="match status" value="1"/>
</dbReference>
<dbReference type="PANTHER" id="PTHR31589:SF237">
    <property type="entry name" value="OS08G0411100 PROTEIN"/>
    <property type="match status" value="1"/>
</dbReference>
<protein>
    <recommendedName>
        <fullName evidence="1">Neprosin PEP catalytic domain-containing protein</fullName>
    </recommendedName>
</protein>